<keyword evidence="4" id="KW-1185">Reference proteome</keyword>
<feature type="compositionally biased region" description="Low complexity" evidence="1">
    <location>
        <begin position="344"/>
        <end position="369"/>
    </location>
</feature>
<sequence>MAPNPAPRRIHASSLTFTYLILITLQLSPPTYGYWDNFAYGNGNWFNRYRENTGNLIRDGSTGVYDCHTTNTRNMNDPALDGAIVWNRPNEPAILGLAFYDDGACGKSMYAPSRGIPLAAMILDKRRLRGLHIANFKKLDNMEPPAVIRNKRTMTAQAFRVSDEVKTGRFLRGIPPEELPNSIVWWDTAGKRHVLRNGVSWANAVLYEPLNQKKNIYRFIREIVERAINAKPDTAPGNSDYLMMTLNDEAGINIAEGQSRMQLMLPAPDPNLDLTLPNDTNDDYGLPINGIEDRGSTLGPALTSKPVGGSPMLAVVPPVALENLPQVQSVGIQVVPGSQFPQGAPVSQPQQVAPVSQPQQAAPVARVQSIAPDDLSEQNNPNTGSRDSLFEQSRADTSEELRQALQEVERQVEAHDPTTLVARLDIPVDKLTAAFNAAPDKKAWLDGIEERERVNMRVLLLLKDWYAEYEEKRQGLPPGSLSRPNAWTSLNIDTLEIYPELRKIFDRAPDKMLWYALMESRQKWNMRALRVARDLYQNWLETEEGSIRAHQGSHDSVESGGDALVIEDSEAGNVNAPEPQNDVISIPDPNDETIILQQGPQNAMHEDDIILIEADEANNPNEFVNFPYTDSFFATANSPTFVVSDDVNLEIPDSSNQERERESSPQAIELETEVQQQPSEAPAVSTEQQNQLQQSSLPSARGVLRLQTEGLDPNDPFMIDDFYKYFNPESDALKDIFRFNPRLIQEIRKNPSKVLGIPDLGIRHYTPPVPGFGVDLEDSALFDTPSGTLSESDSGGDAVEENLGLEEIMDKIAEEAAAEVEAGRLAGSEIEPEEATAEDQTQFPEPLIAGRPASEVMEEIAEQLQEQSPEEQPRRSTRYNGLRPPPKASRGFEPSFTPRQRTNDAGRQRRRTANMADVFEDIPVVEPKTNHPEEPPPRIIEYWQRSLENRRDKNPLIKNRGSNRDVNLGKT</sequence>
<feature type="region of interest" description="Disordered" evidence="1">
    <location>
        <begin position="674"/>
        <end position="697"/>
    </location>
</feature>
<dbReference type="AlphaFoldDB" id="A0AAN8RYA1"/>
<feature type="compositionally biased region" description="Low complexity" evidence="1">
    <location>
        <begin position="688"/>
        <end position="697"/>
    </location>
</feature>
<feature type="region of interest" description="Disordered" evidence="1">
    <location>
        <begin position="341"/>
        <end position="400"/>
    </location>
</feature>
<accession>A0AAN8RYA1</accession>
<feature type="compositionally biased region" description="Polar residues" evidence="1">
    <location>
        <begin position="377"/>
        <end position="386"/>
    </location>
</feature>
<gene>
    <name evidence="3" type="ORF">TWF506_007809</name>
</gene>
<keyword evidence="2" id="KW-0732">Signal</keyword>
<comment type="caution">
    <text evidence="3">The sequence shown here is derived from an EMBL/GenBank/DDBJ whole genome shotgun (WGS) entry which is preliminary data.</text>
</comment>
<evidence type="ECO:0000256" key="2">
    <source>
        <dbReference type="SAM" id="SignalP"/>
    </source>
</evidence>
<reference evidence="3 4" key="1">
    <citation type="submission" date="2019-10" db="EMBL/GenBank/DDBJ databases">
        <authorList>
            <person name="Palmer J.M."/>
        </authorList>
    </citation>
    <scope>NUCLEOTIDE SEQUENCE [LARGE SCALE GENOMIC DNA]</scope>
    <source>
        <strain evidence="3 4">TWF506</strain>
    </source>
</reference>
<name>A0AAN8RYA1_9PEZI</name>
<evidence type="ECO:0000313" key="3">
    <source>
        <dbReference type="EMBL" id="KAK6515475.1"/>
    </source>
</evidence>
<proteinExistence type="predicted"/>
<feature type="region of interest" description="Disordered" evidence="1">
    <location>
        <begin position="819"/>
        <end position="971"/>
    </location>
</feature>
<organism evidence="3 4">
    <name type="scientific">Arthrobotrys conoides</name>
    <dbReference type="NCBI Taxonomy" id="74498"/>
    <lineage>
        <taxon>Eukaryota</taxon>
        <taxon>Fungi</taxon>
        <taxon>Dikarya</taxon>
        <taxon>Ascomycota</taxon>
        <taxon>Pezizomycotina</taxon>
        <taxon>Orbiliomycetes</taxon>
        <taxon>Orbiliales</taxon>
        <taxon>Orbiliaceae</taxon>
        <taxon>Arthrobotrys</taxon>
    </lineage>
</organism>
<evidence type="ECO:0000256" key="1">
    <source>
        <dbReference type="SAM" id="MobiDB-lite"/>
    </source>
</evidence>
<feature type="signal peptide" evidence="2">
    <location>
        <begin position="1"/>
        <end position="33"/>
    </location>
</feature>
<feature type="chain" id="PRO_5043005549" evidence="2">
    <location>
        <begin position="34"/>
        <end position="971"/>
    </location>
</feature>
<protein>
    <submittedName>
        <fullName evidence="3">Uncharacterized protein</fullName>
    </submittedName>
</protein>
<dbReference type="Proteomes" id="UP001307849">
    <property type="component" value="Unassembled WGS sequence"/>
</dbReference>
<dbReference type="EMBL" id="JAVHJM010000004">
    <property type="protein sequence ID" value="KAK6515475.1"/>
    <property type="molecule type" value="Genomic_DNA"/>
</dbReference>
<evidence type="ECO:0000313" key="4">
    <source>
        <dbReference type="Proteomes" id="UP001307849"/>
    </source>
</evidence>